<name>A0ABP4A0U5_9ACTN</name>
<evidence type="ECO:0008006" key="3">
    <source>
        <dbReference type="Google" id="ProtNLM"/>
    </source>
</evidence>
<dbReference type="Gene3D" id="3.20.20.70">
    <property type="entry name" value="Aldolase class I"/>
    <property type="match status" value="1"/>
</dbReference>
<dbReference type="RefSeq" id="WP_343965769.1">
    <property type="nucleotide sequence ID" value="NZ_BAAAHK010000003.1"/>
</dbReference>
<gene>
    <name evidence="1" type="ORF">GCM10009554_12690</name>
</gene>
<keyword evidence="2" id="KW-1185">Reference proteome</keyword>
<dbReference type="SUPFAM" id="SSF51445">
    <property type="entry name" value="(Trans)glycosidases"/>
    <property type="match status" value="1"/>
</dbReference>
<dbReference type="Proteomes" id="UP001500542">
    <property type="component" value="Unassembled WGS sequence"/>
</dbReference>
<protein>
    <recommendedName>
        <fullName evidence="3">Alpha-galactosidase</fullName>
    </recommendedName>
</protein>
<organism evidence="1 2">
    <name type="scientific">Kribbella koreensis</name>
    <dbReference type="NCBI Taxonomy" id="57909"/>
    <lineage>
        <taxon>Bacteria</taxon>
        <taxon>Bacillati</taxon>
        <taxon>Actinomycetota</taxon>
        <taxon>Actinomycetes</taxon>
        <taxon>Propionibacteriales</taxon>
        <taxon>Kribbellaceae</taxon>
        <taxon>Kribbella</taxon>
    </lineage>
</organism>
<proteinExistence type="predicted"/>
<dbReference type="EMBL" id="BAAAHK010000003">
    <property type="protein sequence ID" value="GAA0929959.1"/>
    <property type="molecule type" value="Genomic_DNA"/>
</dbReference>
<reference evidence="2" key="1">
    <citation type="journal article" date="2019" name="Int. J. Syst. Evol. Microbiol.">
        <title>The Global Catalogue of Microorganisms (GCM) 10K type strain sequencing project: providing services to taxonomists for standard genome sequencing and annotation.</title>
        <authorList>
            <consortium name="The Broad Institute Genomics Platform"/>
            <consortium name="The Broad Institute Genome Sequencing Center for Infectious Disease"/>
            <person name="Wu L."/>
            <person name="Ma J."/>
        </authorList>
    </citation>
    <scope>NUCLEOTIDE SEQUENCE [LARGE SCALE GENOMIC DNA]</scope>
    <source>
        <strain evidence="2">JCM 10977</strain>
    </source>
</reference>
<dbReference type="InterPro" id="IPR017853">
    <property type="entry name" value="GH"/>
</dbReference>
<sequence length="548" mass="59270">MKEPTQVFIQPTPTDDLLAASPAAGRWAVAGVEVAWTPAGSAPPSTAAASALLPAAPAAAGGAVLVTAAGGISRVALRWDEPVSAEALILGDAWERSYGDLQWRHLQPERFLPWYWLAHDQKTGKTEGGGVDVHPGAFCSWTVDQTGFTLWLDLRNGGGPTHLGGRQLKAATVRRFEDAGTPWRTLHSAVEAMSTAITPRDIGPVVGANNWYYAYGEGFDEKAVLQDAATVVELADGHPVKPFSVVDDGWNPGGNGSGGPWESGISGLFDDLPRTAQAIKDLGARPGLWFRPLLSREDGPWRRQGQSDGFGRALDPTYPEVLDLLRADLRRFKDWGFELVKHDFSSYDLFGRFGPAMGAHLTDDGWQFHDTTRTTAEIILDLYAEIRTAADDLVLIGCNTVGHLAAGLVDVQRTGDDTSGRDWERTRKMGVNSLAFRLPQHRRFFTVDADCVPCTPQTPWELNRQFLDLVARSGSALFVSVDPAARTPRTDRDLGDGIRLALSGGNAADGGIEPLDWLVNTTPTAWRAGTGTVRYDWSRPWGADPAAG</sequence>
<evidence type="ECO:0000313" key="1">
    <source>
        <dbReference type="EMBL" id="GAA0929959.1"/>
    </source>
</evidence>
<comment type="caution">
    <text evidence="1">The sequence shown here is derived from an EMBL/GenBank/DDBJ whole genome shotgun (WGS) entry which is preliminary data.</text>
</comment>
<dbReference type="InterPro" id="IPR013785">
    <property type="entry name" value="Aldolase_TIM"/>
</dbReference>
<evidence type="ECO:0000313" key="2">
    <source>
        <dbReference type="Proteomes" id="UP001500542"/>
    </source>
</evidence>
<accession>A0ABP4A0U5</accession>